<reference evidence="1 2" key="1">
    <citation type="journal article" date="2019" name="Commun. Biol.">
        <title>The bagworm genome reveals a unique fibroin gene that provides high tensile strength.</title>
        <authorList>
            <person name="Kono N."/>
            <person name="Nakamura H."/>
            <person name="Ohtoshi R."/>
            <person name="Tomita M."/>
            <person name="Numata K."/>
            <person name="Arakawa K."/>
        </authorList>
    </citation>
    <scope>NUCLEOTIDE SEQUENCE [LARGE SCALE GENOMIC DNA]</scope>
</reference>
<dbReference type="Proteomes" id="UP000299102">
    <property type="component" value="Unassembled WGS sequence"/>
</dbReference>
<accession>A0A4C1SDW6</accession>
<comment type="caution">
    <text evidence="1">The sequence shown here is derived from an EMBL/GenBank/DDBJ whole genome shotgun (WGS) entry which is preliminary data.</text>
</comment>
<proteinExistence type="predicted"/>
<name>A0A4C1SDW6_EUMVA</name>
<evidence type="ECO:0000313" key="1">
    <source>
        <dbReference type="EMBL" id="GBO99300.1"/>
    </source>
</evidence>
<gene>
    <name evidence="1" type="ORF">EVAR_556_1</name>
</gene>
<sequence>MCYSITPRTDATFYSTRRSRGPAMCSERGGRSCRRRGGRVYTPALLVCQLARQPKDHFWPMPKLTPFTITEKDSIIIKSACRKGPLEYSKACEVSILVDSSTVTLVARAAGRRTRQLQQLNLKRTSYRSEIVEYKSYALPILLLYNFRIEKSVVSNTHLDVSLIATVNNEHEIINRFARPSRARNVSSAVYAERCVRASHIAHPLSWPLRNFAIRYFERILTFVEVGIRTPE</sequence>
<dbReference type="AlphaFoldDB" id="A0A4C1SDW6"/>
<keyword evidence="2" id="KW-1185">Reference proteome</keyword>
<evidence type="ECO:0000313" key="2">
    <source>
        <dbReference type="Proteomes" id="UP000299102"/>
    </source>
</evidence>
<organism evidence="1 2">
    <name type="scientific">Eumeta variegata</name>
    <name type="common">Bagworm moth</name>
    <name type="synonym">Eumeta japonica</name>
    <dbReference type="NCBI Taxonomy" id="151549"/>
    <lineage>
        <taxon>Eukaryota</taxon>
        <taxon>Metazoa</taxon>
        <taxon>Ecdysozoa</taxon>
        <taxon>Arthropoda</taxon>
        <taxon>Hexapoda</taxon>
        <taxon>Insecta</taxon>
        <taxon>Pterygota</taxon>
        <taxon>Neoptera</taxon>
        <taxon>Endopterygota</taxon>
        <taxon>Lepidoptera</taxon>
        <taxon>Glossata</taxon>
        <taxon>Ditrysia</taxon>
        <taxon>Tineoidea</taxon>
        <taxon>Psychidae</taxon>
        <taxon>Oiketicinae</taxon>
        <taxon>Eumeta</taxon>
    </lineage>
</organism>
<protein>
    <submittedName>
        <fullName evidence="1">Uncharacterized protein</fullName>
    </submittedName>
</protein>
<dbReference type="EMBL" id="BGZK01000002">
    <property type="protein sequence ID" value="GBO99300.1"/>
    <property type="molecule type" value="Genomic_DNA"/>
</dbReference>